<dbReference type="SUPFAM" id="SSF52833">
    <property type="entry name" value="Thioredoxin-like"/>
    <property type="match status" value="1"/>
</dbReference>
<dbReference type="RefSeq" id="WP_313762416.1">
    <property type="nucleotide sequence ID" value="NZ_BAAAVH010000050.1"/>
</dbReference>
<sequence length="191" mass="18782">MLTALIVLAVVLGIATAANLVLTFAVIRRLRTLEEGGGTGAPDALPAVGTAVGEFTAVTTSGEEVSAADVAAGDAFAGFVMVGCTPCGTLIESLAGGAATGAADPLFFVVGDPESPETRRMTAALGPVGRVAVVAERSAATAAFGQVSAFPTLLRIKDGVIAAAGHELGDVVPAAAHHAAPARPALVGERV</sequence>
<dbReference type="EMBL" id="JBHSOD010000003">
    <property type="protein sequence ID" value="MFC5884252.1"/>
    <property type="molecule type" value="Genomic_DNA"/>
</dbReference>
<comment type="caution">
    <text evidence="1">The sequence shown here is derived from an EMBL/GenBank/DDBJ whole genome shotgun (WGS) entry which is preliminary data.</text>
</comment>
<accession>A0ABW1EQD5</accession>
<evidence type="ECO:0008006" key="3">
    <source>
        <dbReference type="Google" id="ProtNLM"/>
    </source>
</evidence>
<reference evidence="2" key="1">
    <citation type="journal article" date="2019" name="Int. J. Syst. Evol. Microbiol.">
        <title>The Global Catalogue of Microorganisms (GCM) 10K type strain sequencing project: providing services to taxonomists for standard genome sequencing and annotation.</title>
        <authorList>
            <consortium name="The Broad Institute Genomics Platform"/>
            <consortium name="The Broad Institute Genome Sequencing Center for Infectious Disease"/>
            <person name="Wu L."/>
            <person name="Ma J."/>
        </authorList>
    </citation>
    <scope>NUCLEOTIDE SEQUENCE [LARGE SCALE GENOMIC DNA]</scope>
    <source>
        <strain evidence="2">CGMCC 4.1469</strain>
    </source>
</reference>
<gene>
    <name evidence="1" type="ORF">ACFP0N_04520</name>
</gene>
<organism evidence="1 2">
    <name type="scientific">Kitasatospora aburaviensis</name>
    <dbReference type="NCBI Taxonomy" id="67265"/>
    <lineage>
        <taxon>Bacteria</taxon>
        <taxon>Bacillati</taxon>
        <taxon>Actinomycetota</taxon>
        <taxon>Actinomycetes</taxon>
        <taxon>Kitasatosporales</taxon>
        <taxon>Streptomycetaceae</taxon>
        <taxon>Kitasatospora</taxon>
    </lineage>
</organism>
<dbReference type="Proteomes" id="UP001596067">
    <property type="component" value="Unassembled WGS sequence"/>
</dbReference>
<dbReference type="InterPro" id="IPR036249">
    <property type="entry name" value="Thioredoxin-like_sf"/>
</dbReference>
<evidence type="ECO:0000313" key="2">
    <source>
        <dbReference type="Proteomes" id="UP001596067"/>
    </source>
</evidence>
<evidence type="ECO:0000313" key="1">
    <source>
        <dbReference type="EMBL" id="MFC5884252.1"/>
    </source>
</evidence>
<protein>
    <recommendedName>
        <fullName evidence="3">Thioredoxin domain-containing protein</fullName>
    </recommendedName>
</protein>
<proteinExistence type="predicted"/>
<name>A0ABW1EQD5_9ACTN</name>
<keyword evidence="2" id="KW-1185">Reference proteome</keyword>